<evidence type="ECO:0000313" key="3">
    <source>
        <dbReference type="Proteomes" id="UP000295064"/>
    </source>
</evidence>
<feature type="transmembrane region" description="Helical" evidence="1">
    <location>
        <begin position="82"/>
        <end position="103"/>
    </location>
</feature>
<gene>
    <name evidence="2" type="ORF">DFR79_11286</name>
</gene>
<feature type="transmembrane region" description="Helical" evidence="1">
    <location>
        <begin position="43"/>
        <end position="62"/>
    </location>
</feature>
<evidence type="ECO:0000256" key="1">
    <source>
        <dbReference type="SAM" id="Phobius"/>
    </source>
</evidence>
<sequence>MRNNQKKNLWSFNFSTMALVLIPVSIGINYVGKLFAQTLRLPLWLDSIGTILAGILAGPWIGAISGGINNVIYGLTISPVSFAYGITSVAIGITAGVMARMGFVKNMKRAVIMGVVIAVVSTIVSTPINIIFWGGQTGNIWGDALFGILRSANWPVWLASGLDELAVDLPDKIATTIIAYIIYKGLPKRITVLFEES</sequence>
<dbReference type="Gene3D" id="1.10.1760.20">
    <property type="match status" value="1"/>
</dbReference>
<dbReference type="GO" id="GO:0022857">
    <property type="term" value="F:transmembrane transporter activity"/>
    <property type="evidence" value="ECO:0007669"/>
    <property type="project" value="InterPro"/>
</dbReference>
<evidence type="ECO:0000313" key="2">
    <source>
        <dbReference type="EMBL" id="TDO89332.1"/>
    </source>
</evidence>
<dbReference type="AlphaFoldDB" id="A0A4R6LPS9"/>
<dbReference type="Proteomes" id="UP000295064">
    <property type="component" value="Unassembled WGS sequence"/>
</dbReference>
<dbReference type="Pfam" id="PF12822">
    <property type="entry name" value="ECF_trnsprt"/>
    <property type="match status" value="1"/>
</dbReference>
<organism evidence="2 3">
    <name type="scientific">Halanaerobium saccharolyticum</name>
    <dbReference type="NCBI Taxonomy" id="43595"/>
    <lineage>
        <taxon>Bacteria</taxon>
        <taxon>Bacillati</taxon>
        <taxon>Bacillota</taxon>
        <taxon>Clostridia</taxon>
        <taxon>Halanaerobiales</taxon>
        <taxon>Halanaerobiaceae</taxon>
        <taxon>Halanaerobium</taxon>
    </lineage>
</organism>
<dbReference type="OrthoDB" id="9766854at2"/>
<keyword evidence="1" id="KW-1133">Transmembrane helix</keyword>
<proteinExistence type="predicted"/>
<dbReference type="RefSeq" id="WP_133515145.1">
    <property type="nucleotide sequence ID" value="NZ_SNWX01000012.1"/>
</dbReference>
<reference evidence="2 3" key="1">
    <citation type="submission" date="2019-03" db="EMBL/GenBank/DDBJ databases">
        <title>Subsurface microbial communities from deep shales in Ohio and West Virginia, USA.</title>
        <authorList>
            <person name="Wrighton K."/>
        </authorList>
    </citation>
    <scope>NUCLEOTIDE SEQUENCE [LARGE SCALE GENOMIC DNA]</scope>
    <source>
        <strain evidence="2 3">MA284_T2</strain>
    </source>
</reference>
<comment type="caution">
    <text evidence="2">The sequence shown here is derived from an EMBL/GenBank/DDBJ whole genome shotgun (WGS) entry which is preliminary data.</text>
</comment>
<keyword evidence="1" id="KW-0472">Membrane</keyword>
<dbReference type="EMBL" id="SNWX01000012">
    <property type="protein sequence ID" value="TDO89332.1"/>
    <property type="molecule type" value="Genomic_DNA"/>
</dbReference>
<protein>
    <submittedName>
        <fullName evidence="2">Energy-coupling factor transport system substrate-specific component</fullName>
    </submittedName>
</protein>
<keyword evidence="1" id="KW-0812">Transmembrane</keyword>
<dbReference type="InterPro" id="IPR024529">
    <property type="entry name" value="ECF_trnsprt_substrate-spec"/>
</dbReference>
<feature type="transmembrane region" description="Helical" evidence="1">
    <location>
        <begin position="110"/>
        <end position="133"/>
    </location>
</feature>
<feature type="transmembrane region" description="Helical" evidence="1">
    <location>
        <begin position="12"/>
        <end position="31"/>
    </location>
</feature>
<accession>A0A4R6LPS9</accession>
<name>A0A4R6LPS9_9FIRM</name>